<evidence type="ECO:0000256" key="5">
    <source>
        <dbReference type="ARBA" id="ARBA00022912"/>
    </source>
</evidence>
<dbReference type="Gene3D" id="3.40.50.2300">
    <property type="match status" value="2"/>
</dbReference>
<protein>
    <recommendedName>
        <fullName evidence="9">RNA polymerase II subunit A C-terminal domain phosphatase SSU72</fullName>
        <shortName evidence="9">CTD phosphatase SSU72</shortName>
        <ecNumber evidence="9">3.1.3.16</ecNumber>
    </recommendedName>
</protein>
<comment type="function">
    <text evidence="9">Protein phosphatase that catalyzes the dephosphorylation of the C-terminal domain of RNA polymerase II. Plays a role in RNA processing and termination.</text>
</comment>
<dbReference type="EMBL" id="CAXHTA020000017">
    <property type="protein sequence ID" value="CAL5227577.1"/>
    <property type="molecule type" value="Genomic_DNA"/>
</dbReference>
<keyword evidence="6 9" id="KW-0539">Nucleus</keyword>
<evidence type="ECO:0000256" key="3">
    <source>
        <dbReference type="ARBA" id="ARBA00022664"/>
    </source>
</evidence>
<sequence length="191" mass="22208">MGRIKFAMVCAANQNRSMEAHALLKEHGFEVGSFGINGHVKLPGPTQHQPNVYNFGTPYEVIYRDLRSKDEAFYEQKGLLQMLQRNMSIKLAPQRWQDNQEQFDVVIVFEERLMDNLLEDFNSKAQSSLRPLLVINIDVQDSHEEAAKVAPQALKLCTMLEEREWQENVDGIMADFEREHGRRLLYTICFY</sequence>
<evidence type="ECO:0000313" key="11">
    <source>
        <dbReference type="Proteomes" id="UP001497392"/>
    </source>
</evidence>
<dbReference type="InterPro" id="IPR006811">
    <property type="entry name" value="RNA_pol_II_suA"/>
</dbReference>
<evidence type="ECO:0000256" key="8">
    <source>
        <dbReference type="ARBA" id="ARBA00048336"/>
    </source>
</evidence>
<evidence type="ECO:0000256" key="9">
    <source>
        <dbReference type="RuleBase" id="RU369031"/>
    </source>
</evidence>
<dbReference type="PANTHER" id="PTHR20383">
    <property type="entry name" value="RNA POLYMERASE II SUBUNIT A C-TERMINAL DOMAIN PHOSPHATASE"/>
    <property type="match status" value="1"/>
</dbReference>
<reference evidence="10 11" key="1">
    <citation type="submission" date="2024-06" db="EMBL/GenBank/DDBJ databases">
        <authorList>
            <person name="Kraege A."/>
            <person name="Thomma B."/>
        </authorList>
    </citation>
    <scope>NUCLEOTIDE SEQUENCE [LARGE SCALE GENOMIC DNA]</scope>
</reference>
<dbReference type="Pfam" id="PF04722">
    <property type="entry name" value="Ssu72"/>
    <property type="match status" value="1"/>
</dbReference>
<evidence type="ECO:0000256" key="6">
    <source>
        <dbReference type="ARBA" id="ARBA00023242"/>
    </source>
</evidence>
<comment type="catalytic activity">
    <reaction evidence="7 9">
        <text>O-phospho-L-seryl-[protein] + H2O = L-seryl-[protein] + phosphate</text>
        <dbReference type="Rhea" id="RHEA:20629"/>
        <dbReference type="Rhea" id="RHEA-COMP:9863"/>
        <dbReference type="Rhea" id="RHEA-COMP:11604"/>
        <dbReference type="ChEBI" id="CHEBI:15377"/>
        <dbReference type="ChEBI" id="CHEBI:29999"/>
        <dbReference type="ChEBI" id="CHEBI:43474"/>
        <dbReference type="ChEBI" id="CHEBI:83421"/>
        <dbReference type="EC" id="3.1.3.16"/>
    </reaction>
</comment>
<comment type="catalytic activity">
    <reaction evidence="8 9">
        <text>O-phospho-L-threonyl-[protein] + H2O = L-threonyl-[protein] + phosphate</text>
        <dbReference type="Rhea" id="RHEA:47004"/>
        <dbReference type="Rhea" id="RHEA-COMP:11060"/>
        <dbReference type="Rhea" id="RHEA-COMP:11605"/>
        <dbReference type="ChEBI" id="CHEBI:15377"/>
        <dbReference type="ChEBI" id="CHEBI:30013"/>
        <dbReference type="ChEBI" id="CHEBI:43474"/>
        <dbReference type="ChEBI" id="CHEBI:61977"/>
        <dbReference type="EC" id="3.1.3.16"/>
    </reaction>
</comment>
<comment type="caution">
    <text evidence="10">The sequence shown here is derived from an EMBL/GenBank/DDBJ whole genome shotgun (WGS) entry which is preliminary data.</text>
</comment>
<keyword evidence="3 9" id="KW-0507">mRNA processing</keyword>
<organism evidence="10 11">
    <name type="scientific">Coccomyxa viridis</name>
    <dbReference type="NCBI Taxonomy" id="1274662"/>
    <lineage>
        <taxon>Eukaryota</taxon>
        <taxon>Viridiplantae</taxon>
        <taxon>Chlorophyta</taxon>
        <taxon>core chlorophytes</taxon>
        <taxon>Trebouxiophyceae</taxon>
        <taxon>Trebouxiophyceae incertae sedis</taxon>
        <taxon>Coccomyxaceae</taxon>
        <taxon>Coccomyxa</taxon>
    </lineage>
</organism>
<evidence type="ECO:0000256" key="1">
    <source>
        <dbReference type="ARBA" id="ARBA00004123"/>
    </source>
</evidence>
<name>A0ABP1G636_9CHLO</name>
<comment type="similarity">
    <text evidence="2 9">Belongs to the SSU72 phosphatase family.</text>
</comment>
<keyword evidence="4 9" id="KW-0378">Hydrolase</keyword>
<evidence type="ECO:0000256" key="7">
    <source>
        <dbReference type="ARBA" id="ARBA00047761"/>
    </source>
</evidence>
<accession>A0ABP1G636</accession>
<comment type="subcellular location">
    <subcellularLocation>
        <location evidence="1 9">Nucleus</location>
    </subcellularLocation>
</comment>
<keyword evidence="5 9" id="KW-0904">Protein phosphatase</keyword>
<proteinExistence type="inferred from homology"/>
<evidence type="ECO:0000313" key="10">
    <source>
        <dbReference type="EMBL" id="CAL5227577.1"/>
    </source>
</evidence>
<dbReference type="Proteomes" id="UP001497392">
    <property type="component" value="Unassembled WGS sequence"/>
</dbReference>
<dbReference type="EC" id="3.1.3.16" evidence="9"/>
<evidence type="ECO:0000256" key="2">
    <source>
        <dbReference type="ARBA" id="ARBA00008978"/>
    </source>
</evidence>
<evidence type="ECO:0000256" key="4">
    <source>
        <dbReference type="ARBA" id="ARBA00022801"/>
    </source>
</evidence>
<keyword evidence="11" id="KW-1185">Reference proteome</keyword>
<gene>
    <name evidence="10" type="primary">g10573</name>
    <name evidence="10" type="ORF">VP750_LOCUS9483</name>
</gene>